<proteinExistence type="predicted"/>
<evidence type="ECO:0000313" key="2">
    <source>
        <dbReference type="Proteomes" id="UP000017559"/>
    </source>
</evidence>
<dbReference type="EMBL" id="AWSO01002499">
    <property type="protein sequence ID" value="ESK81394.1"/>
    <property type="molecule type" value="Genomic_DNA"/>
</dbReference>
<reference evidence="1 2" key="1">
    <citation type="journal article" date="2014" name="BMC Genomics">
        <title>Genome and secretome analysis of the hemibiotrophic fungal pathogen, Moniliophthora roreri, which causes frosty pod rot disease of cacao: mechanisms of the biotrophic and necrotrophic phases.</title>
        <authorList>
            <person name="Meinhardt L.W."/>
            <person name="Costa G.G.L."/>
            <person name="Thomazella D.P.T."/>
            <person name="Teixeira P.J.P.L."/>
            <person name="Carazzolle M.F."/>
            <person name="Schuster S.C."/>
            <person name="Carlson J.E."/>
            <person name="Guiltinan M.J."/>
            <person name="Mieczkowski P."/>
            <person name="Farmer A."/>
            <person name="Ramaraj T."/>
            <person name="Crozier J."/>
            <person name="Davis R.E."/>
            <person name="Shao J."/>
            <person name="Melnick R.L."/>
            <person name="Pereira G.A.G."/>
            <person name="Bailey B.A."/>
        </authorList>
    </citation>
    <scope>NUCLEOTIDE SEQUENCE [LARGE SCALE GENOMIC DNA]</scope>
    <source>
        <strain evidence="1 2">MCA 2997</strain>
    </source>
</reference>
<dbReference type="AlphaFoldDB" id="V2XPI1"/>
<dbReference type="HOGENOM" id="CLU_2352310_0_0_1"/>
<feature type="non-terminal residue" evidence="1">
    <location>
        <position position="1"/>
    </location>
</feature>
<accession>V2XPI1</accession>
<name>V2XPI1_MONRO</name>
<organism evidence="1 2">
    <name type="scientific">Moniliophthora roreri (strain MCA 2997)</name>
    <name type="common">Cocoa frosty pod rot fungus</name>
    <name type="synonym">Crinipellis roreri</name>
    <dbReference type="NCBI Taxonomy" id="1381753"/>
    <lineage>
        <taxon>Eukaryota</taxon>
        <taxon>Fungi</taxon>
        <taxon>Dikarya</taxon>
        <taxon>Basidiomycota</taxon>
        <taxon>Agaricomycotina</taxon>
        <taxon>Agaricomycetes</taxon>
        <taxon>Agaricomycetidae</taxon>
        <taxon>Agaricales</taxon>
        <taxon>Marasmiineae</taxon>
        <taxon>Marasmiaceae</taxon>
        <taxon>Moniliophthora</taxon>
    </lineage>
</organism>
<comment type="caution">
    <text evidence="1">The sequence shown here is derived from an EMBL/GenBank/DDBJ whole genome shotgun (WGS) entry which is preliminary data.</text>
</comment>
<evidence type="ECO:0000313" key="1">
    <source>
        <dbReference type="EMBL" id="ESK81394.1"/>
    </source>
</evidence>
<dbReference type="Proteomes" id="UP000017559">
    <property type="component" value="Unassembled WGS sequence"/>
</dbReference>
<protein>
    <submittedName>
        <fullName evidence="1">Uncharacterized protein</fullName>
    </submittedName>
</protein>
<gene>
    <name evidence="1" type="ORF">Moror_16571</name>
</gene>
<sequence length="97" mass="11339">TSLNTTPPTTEQRRKFGVYSVDLRWIYIRMRTPLYEVFRTFFTKPSISTLNSTLLLCQAYTDRAYPFDLEDQGDVSAVPEYHNKLPRGLLNHYDSLS</sequence>
<keyword evidence="2" id="KW-1185">Reference proteome</keyword>
<dbReference type="KEGG" id="mrr:Moror_16571"/>